<evidence type="ECO:0000313" key="10">
    <source>
        <dbReference type="Proteomes" id="UP000685013"/>
    </source>
</evidence>
<keyword evidence="10" id="KW-1185">Reference proteome</keyword>
<evidence type="ECO:0000313" key="9">
    <source>
        <dbReference type="EMBL" id="KAG6593401.1"/>
    </source>
</evidence>
<dbReference type="PANTHER" id="PTHR31727">
    <property type="entry name" value="OLEOYL-ACYL CARRIER PROTEIN THIOESTERASE 1, CHLOROPLASTIC"/>
    <property type="match status" value="1"/>
</dbReference>
<reference evidence="9 10" key="1">
    <citation type="journal article" date="2021" name="Hortic Res">
        <title>The domestication of Cucurbita argyrosperma as revealed by the genome of its wild relative.</title>
        <authorList>
            <person name="Barrera-Redondo J."/>
            <person name="Sanchez-de la Vega G."/>
            <person name="Aguirre-Liguori J.A."/>
            <person name="Castellanos-Morales G."/>
            <person name="Gutierrez-Guerrero Y.T."/>
            <person name="Aguirre-Dugua X."/>
            <person name="Aguirre-Planter E."/>
            <person name="Tenaillon M.I."/>
            <person name="Lira-Saade R."/>
            <person name="Eguiarte L.E."/>
        </authorList>
    </citation>
    <scope>NUCLEOTIDE SEQUENCE [LARGE SCALE GENOMIC DNA]</scope>
    <source>
        <strain evidence="9">JBR-2021</strain>
    </source>
</reference>
<name>A0AAV6N8B5_9ROSI</name>
<sequence length="371" mass="42568">MKSYGKFAMMALICSSNGSHFGMELVSISTREPTFGHATTPSLHLKGRPKSASLTLKSSHISQPIAGGFKSIDDYMSRKPEITRENLMVEEFLNDGLVYQCHFLVRSYESGPDNKMTMFFVINQLQESKLNHFISCGLVERGLGKTGFGTTHEMTKRDLIWVVHKLQVVVDQFPSWNDVVELRTWICKHGKNSYRRNWIARDKKSGKVLIRAICFYVLMNKRTRKLSRFCEELKEEMNPFFLDSHPILEEDNIVSQKLHFHQHYCTHASLVTRLSDLDMNQHINNASYINFVLEGTPRAVLENYQLSGITIKYLKECSVDQQLQSLSVPLENDVVNGTPLIKDKDIKLHHSILSDGIELVRAKTVWTPKFN</sequence>
<comment type="subcellular location">
    <subcellularLocation>
        <location evidence="6">Plastid</location>
        <location evidence="6">Chloroplast</location>
    </subcellularLocation>
</comment>
<feature type="domain" description="Acyl-ACP thioesterase-like C-terminal" evidence="8">
    <location>
        <begin position="269"/>
        <end position="367"/>
    </location>
</feature>
<dbReference type="GO" id="GO:0009507">
    <property type="term" value="C:chloroplast"/>
    <property type="evidence" value="ECO:0007669"/>
    <property type="project" value="UniProtKB-SubCell"/>
</dbReference>
<evidence type="ECO:0000256" key="3">
    <source>
        <dbReference type="ARBA" id="ARBA00022832"/>
    </source>
</evidence>
<dbReference type="Pfam" id="PF20791">
    <property type="entry name" value="Acyl-ACP_TE_C"/>
    <property type="match status" value="1"/>
</dbReference>
<evidence type="ECO:0000256" key="1">
    <source>
        <dbReference type="ARBA" id="ARBA00022516"/>
    </source>
</evidence>
<evidence type="ECO:0000259" key="8">
    <source>
        <dbReference type="Pfam" id="PF20791"/>
    </source>
</evidence>
<dbReference type="PANTHER" id="PTHR31727:SF2">
    <property type="entry name" value="PALMITOYL-ACYL CARRIER PROTEIN THIOESTERASE, CHLOROPLASTIC"/>
    <property type="match status" value="1"/>
</dbReference>
<protein>
    <recommendedName>
        <fullName evidence="6">Acyl-[acyl-carrier-protein] hydrolase</fullName>
        <ecNumber evidence="6">3.1.2.-</ecNumber>
    </recommendedName>
</protein>
<dbReference type="GO" id="GO:0000036">
    <property type="term" value="F:acyl carrier activity"/>
    <property type="evidence" value="ECO:0007669"/>
    <property type="project" value="TreeGrafter"/>
</dbReference>
<evidence type="ECO:0000256" key="5">
    <source>
        <dbReference type="ARBA" id="ARBA00023160"/>
    </source>
</evidence>
<comment type="similarity">
    <text evidence="6">Belongs to the acyl-ACP thioesterase family.</text>
</comment>
<evidence type="ECO:0000259" key="7">
    <source>
        <dbReference type="Pfam" id="PF01643"/>
    </source>
</evidence>
<keyword evidence="3 6" id="KW-0276">Fatty acid metabolism</keyword>
<dbReference type="InterPro" id="IPR002864">
    <property type="entry name" value="Acyl-ACP_thioesterase_NHD"/>
</dbReference>
<feature type="domain" description="Acyl-ACP thioesterase N-terminal hotdog" evidence="7">
    <location>
        <begin position="96"/>
        <end position="236"/>
    </location>
</feature>
<dbReference type="Proteomes" id="UP000685013">
    <property type="component" value="Chromosome 8"/>
</dbReference>
<keyword evidence="2 6" id="KW-0378">Hydrolase</keyword>
<comment type="function">
    <text evidence="6">Plays an essential role in chain termination during de novo fatty acid synthesis.</text>
</comment>
<keyword evidence="6" id="KW-0934">Plastid</keyword>
<dbReference type="InterPro" id="IPR045023">
    <property type="entry name" value="FATA/B"/>
</dbReference>
<dbReference type="EC" id="3.1.2.-" evidence="6"/>
<evidence type="ECO:0000256" key="4">
    <source>
        <dbReference type="ARBA" id="ARBA00023098"/>
    </source>
</evidence>
<keyword evidence="6" id="KW-0150">Chloroplast</keyword>
<proteinExistence type="inferred from homology"/>
<keyword evidence="4 6" id="KW-0443">Lipid metabolism</keyword>
<evidence type="ECO:0000256" key="6">
    <source>
        <dbReference type="RuleBase" id="RU363096"/>
    </source>
</evidence>
<dbReference type="AlphaFoldDB" id="A0AAV6N8B5"/>
<dbReference type="GO" id="GO:0016297">
    <property type="term" value="F:fatty acyl-[ACP] hydrolase activity"/>
    <property type="evidence" value="ECO:0007669"/>
    <property type="project" value="InterPro"/>
</dbReference>
<keyword evidence="1 6" id="KW-0444">Lipid biosynthesis</keyword>
<organism evidence="9 10">
    <name type="scientific">Cucurbita argyrosperma subsp. sororia</name>
    <dbReference type="NCBI Taxonomy" id="37648"/>
    <lineage>
        <taxon>Eukaryota</taxon>
        <taxon>Viridiplantae</taxon>
        <taxon>Streptophyta</taxon>
        <taxon>Embryophyta</taxon>
        <taxon>Tracheophyta</taxon>
        <taxon>Spermatophyta</taxon>
        <taxon>Magnoliopsida</taxon>
        <taxon>eudicotyledons</taxon>
        <taxon>Gunneridae</taxon>
        <taxon>Pentapetalae</taxon>
        <taxon>rosids</taxon>
        <taxon>fabids</taxon>
        <taxon>Cucurbitales</taxon>
        <taxon>Cucurbitaceae</taxon>
        <taxon>Cucurbiteae</taxon>
        <taxon>Cucurbita</taxon>
    </lineage>
</organism>
<dbReference type="EMBL" id="JAGKQH010000008">
    <property type="protein sequence ID" value="KAG6593401.1"/>
    <property type="molecule type" value="Genomic_DNA"/>
</dbReference>
<comment type="caution">
    <text evidence="9">The sequence shown here is derived from an EMBL/GenBank/DDBJ whole genome shotgun (WGS) entry which is preliminary data.</text>
</comment>
<dbReference type="InterPro" id="IPR049427">
    <property type="entry name" value="Acyl-ACP_TE_C"/>
</dbReference>
<keyword evidence="5 6" id="KW-0275">Fatty acid biosynthesis</keyword>
<evidence type="ECO:0000256" key="2">
    <source>
        <dbReference type="ARBA" id="ARBA00022801"/>
    </source>
</evidence>
<accession>A0AAV6N8B5</accession>
<feature type="non-terminal residue" evidence="9">
    <location>
        <position position="1"/>
    </location>
</feature>
<dbReference type="Pfam" id="PF01643">
    <property type="entry name" value="Acyl-ACP_TE"/>
    <property type="match status" value="1"/>
</dbReference>
<gene>
    <name evidence="9" type="primary">FATB1-1</name>
    <name evidence="9" type="ORF">SDJN03_12877</name>
</gene>